<keyword evidence="5" id="KW-0862">Zinc</keyword>
<dbReference type="GO" id="GO:0000184">
    <property type="term" value="P:nuclear-transcribed mRNA catabolic process, nonsense-mediated decay"/>
    <property type="evidence" value="ECO:0007669"/>
    <property type="project" value="InterPro"/>
</dbReference>
<evidence type="ECO:0000313" key="8">
    <source>
        <dbReference type="Proteomes" id="UP000179807"/>
    </source>
</evidence>
<dbReference type="Pfam" id="PF09416">
    <property type="entry name" value="UPF1_Zn_bind"/>
    <property type="match status" value="1"/>
</dbReference>
<keyword evidence="5" id="KW-0479">Metal-binding</keyword>
<comment type="caution">
    <text evidence="7">The sequence shown here is derived from an EMBL/GenBank/DDBJ whole genome shotgun (WGS) entry which is preliminary data.</text>
</comment>
<evidence type="ECO:0000256" key="4">
    <source>
        <dbReference type="ARBA" id="ARBA00022840"/>
    </source>
</evidence>
<dbReference type="AlphaFoldDB" id="A0A1J4JZK3"/>
<dbReference type="InterPro" id="IPR045055">
    <property type="entry name" value="DNA2/NAM7-like"/>
</dbReference>
<organism evidence="7 8">
    <name type="scientific">Tritrichomonas foetus</name>
    <dbReference type="NCBI Taxonomy" id="1144522"/>
    <lineage>
        <taxon>Eukaryota</taxon>
        <taxon>Metamonada</taxon>
        <taxon>Parabasalia</taxon>
        <taxon>Tritrichomonadida</taxon>
        <taxon>Tritrichomonadidae</taxon>
        <taxon>Tritrichomonas</taxon>
    </lineage>
</organism>
<dbReference type="Gene3D" id="3.40.50.300">
    <property type="entry name" value="P-loop containing nucleotide triphosphate hydrolases"/>
    <property type="match status" value="2"/>
</dbReference>
<evidence type="ECO:0000313" key="7">
    <source>
        <dbReference type="EMBL" id="OHT04411.1"/>
    </source>
</evidence>
<evidence type="ECO:0000256" key="5">
    <source>
        <dbReference type="PROSITE-ProRule" id="PRU01341"/>
    </source>
</evidence>
<keyword evidence="8" id="KW-1185">Reference proteome</keyword>
<dbReference type="GO" id="GO:0005737">
    <property type="term" value="C:cytoplasm"/>
    <property type="evidence" value="ECO:0007669"/>
    <property type="project" value="InterPro"/>
</dbReference>
<feature type="region of interest" description="C3H" evidence="5">
    <location>
        <begin position="9"/>
        <end position="41"/>
    </location>
</feature>
<dbReference type="InterPro" id="IPR018999">
    <property type="entry name" value="UPF1_CH/ZBD"/>
</dbReference>
<dbReference type="GO" id="GO:0003723">
    <property type="term" value="F:RNA binding"/>
    <property type="evidence" value="ECO:0007669"/>
    <property type="project" value="InterPro"/>
</dbReference>
<dbReference type="GO" id="GO:0008270">
    <property type="term" value="F:zinc ion binding"/>
    <property type="evidence" value="ECO:0007669"/>
    <property type="project" value="UniProtKB-UniRule"/>
</dbReference>
<feature type="domain" description="Upf1" evidence="6">
    <location>
        <begin position="1"/>
        <end position="155"/>
    </location>
</feature>
<protein>
    <submittedName>
        <fullName evidence="7">Regulator of nonsense transcripts 1</fullName>
    </submittedName>
</protein>
<accession>A0A1J4JZK3</accession>
<dbReference type="GO" id="GO:0016787">
    <property type="term" value="F:hydrolase activity"/>
    <property type="evidence" value="ECO:0007669"/>
    <property type="project" value="UniProtKB-KW"/>
</dbReference>
<dbReference type="Proteomes" id="UP000179807">
    <property type="component" value="Unassembled WGS sequence"/>
</dbReference>
<evidence type="ECO:0000256" key="2">
    <source>
        <dbReference type="ARBA" id="ARBA00022801"/>
    </source>
</evidence>
<dbReference type="FunFam" id="3.40.50.300:FF:000326">
    <property type="entry name" value="P-loop containing nucleoside triphosphate hydrolase"/>
    <property type="match status" value="1"/>
</dbReference>
<dbReference type="OrthoDB" id="6513042at2759"/>
<name>A0A1J4JZK3_9EUKA</name>
<dbReference type="RefSeq" id="XP_068357547.1">
    <property type="nucleotide sequence ID" value="XM_068493005.1"/>
</dbReference>
<dbReference type="EMBL" id="MLAK01000793">
    <property type="protein sequence ID" value="OHT04411.1"/>
    <property type="molecule type" value="Genomic_DNA"/>
</dbReference>
<dbReference type="Pfam" id="PF13086">
    <property type="entry name" value="AAA_11"/>
    <property type="match status" value="2"/>
</dbReference>
<dbReference type="CDD" id="cd21400">
    <property type="entry name" value="ZBD_UPF1-like"/>
    <property type="match status" value="1"/>
</dbReference>
<dbReference type="SUPFAM" id="SSF52540">
    <property type="entry name" value="P-loop containing nucleoside triphosphate hydrolases"/>
    <property type="match status" value="1"/>
</dbReference>
<evidence type="ECO:0000256" key="3">
    <source>
        <dbReference type="ARBA" id="ARBA00022806"/>
    </source>
</evidence>
<dbReference type="InterPro" id="IPR041677">
    <property type="entry name" value="DNA2/NAM7_AAA_11"/>
</dbReference>
<dbReference type="Pfam" id="PF13087">
    <property type="entry name" value="AAA_12"/>
    <property type="match status" value="1"/>
</dbReference>
<dbReference type="InterPro" id="IPR047187">
    <property type="entry name" value="SF1_C_Upf1"/>
</dbReference>
<keyword evidence="5" id="KW-0863">Zinc-finger</keyword>
<dbReference type="PANTHER" id="PTHR10887">
    <property type="entry name" value="DNA2/NAM7 HELICASE FAMILY"/>
    <property type="match status" value="1"/>
</dbReference>
<dbReference type="VEuPathDB" id="TrichDB:TRFO_06291"/>
<dbReference type="GO" id="GO:0005694">
    <property type="term" value="C:chromosome"/>
    <property type="evidence" value="ECO:0007669"/>
    <property type="project" value="UniProtKB-ARBA"/>
</dbReference>
<feature type="region of interest" description="CC/SHH/C" evidence="5">
    <location>
        <begin position="23"/>
        <end position="51"/>
    </location>
</feature>
<evidence type="ECO:0000256" key="1">
    <source>
        <dbReference type="ARBA" id="ARBA00022741"/>
    </source>
</evidence>
<keyword evidence="4" id="KW-0067">ATP-binding</keyword>
<dbReference type="PANTHER" id="PTHR10887:SF364">
    <property type="entry name" value="REGULATOR OF NONSENSE TRANSCRIPTS 1"/>
    <property type="match status" value="1"/>
</dbReference>
<dbReference type="CDD" id="cd18808">
    <property type="entry name" value="SF1_C_Upf1"/>
    <property type="match status" value="1"/>
</dbReference>
<dbReference type="GO" id="GO:0003724">
    <property type="term" value="F:RNA helicase activity"/>
    <property type="evidence" value="ECO:0007669"/>
    <property type="project" value="InterPro"/>
</dbReference>
<gene>
    <name evidence="7" type="ORF">TRFO_06291</name>
</gene>
<dbReference type="InterPro" id="IPR027417">
    <property type="entry name" value="P-loop_NTPase"/>
</dbReference>
<feature type="region of interest" description="C4" evidence="5">
    <location>
        <begin position="69"/>
        <end position="99"/>
    </location>
</feature>
<dbReference type="PROSITE" id="PS51997">
    <property type="entry name" value="UPF1_CH_RICH"/>
    <property type="match status" value="1"/>
</dbReference>
<evidence type="ECO:0000259" key="6">
    <source>
        <dbReference type="PROSITE" id="PS51997"/>
    </source>
</evidence>
<dbReference type="InterPro" id="IPR041679">
    <property type="entry name" value="DNA2/NAM7-like_C"/>
</dbReference>
<dbReference type="GeneID" id="94827709"/>
<keyword evidence="2" id="KW-0378">Hydrolase</keyword>
<dbReference type="GO" id="GO:0005524">
    <property type="term" value="F:ATP binding"/>
    <property type="evidence" value="ECO:0007669"/>
    <property type="project" value="UniProtKB-KW"/>
</dbReference>
<keyword evidence="3" id="KW-0347">Helicase</keyword>
<reference evidence="7" key="1">
    <citation type="submission" date="2016-10" db="EMBL/GenBank/DDBJ databases">
        <authorList>
            <person name="Benchimol M."/>
            <person name="Almeida L.G."/>
            <person name="Vasconcelos A.T."/>
            <person name="Perreira-Neves A."/>
            <person name="Rosa I.A."/>
            <person name="Tasca T."/>
            <person name="Bogo M.R."/>
            <person name="de Souza W."/>
        </authorList>
    </citation>
    <scope>NUCLEOTIDE SEQUENCE [LARGE SCALE GENOMIC DNA]</scope>
    <source>
        <strain evidence="7">K</strain>
    </source>
</reference>
<proteinExistence type="predicted"/>
<keyword evidence="1" id="KW-0547">Nucleotide-binding</keyword>
<sequence>MKLSTTVKCEFCNCNEMKCLGQCQLTKKYFCNGSSGCKESHLLHYLRETKQTKFDLLPANSFAGIPFSCYNCGEDDIFKIGFVQTLQRDKIYIVCKEKCLSNPNMNRYGINQRTFEPLVEKDYINYNILNKPDPNRWKNVTIAKIKAKLDQVKNELGFEGDKPVNELPVAKDQYQNEKEYVACMNHLALSESLDDYYNILNVEFIKPNKIKFQIMKKHFSKQKITFSQKFRKGIKVKFAEPQKIKQGFFTASIINVEQNVFTAQFDKQPPFFNNESNKKVRIKVITEEEEFQRNTQRKSLKNFSQMNSVFKQAFLCNFSRNFERENKPSKLIRIQYPPKGLVRLNESQVEAVKNALSHKFSTIQGPPGTGKTTVLVEIAYSLCRARIKPLICAATNVAVDQATLKLADLGLKPARALSFTYSNEIVDKRVLKYAVDFSGISTQSEINEALEIEQQNIKEADVVLTTCTVAASRLSNISFQAILFDEAAQLTDLDLICGCDHQPAMVCLIGDHKQLGPVLSNVSIKAKYDVSLLERLVRNGFKPSLLRYQYRMHPSISLLPSSMFHNKLVVDGVFHKDRNFHNFSYNYWPNNYHPLLLWNSEGQEQNDTESRSFSNPEECSKCVQIVESLISTSKVKIQQIGIITPYASQEQLIKNTIHQKFGKRFKNIHKLEISSVDGFQGREKDFIILSFVRSNSENDIGFTNDDRRLCVQMSRAKYGLFILMNIHTYKHDPKVKEIISYYINKGAAVQGKRISKKKKINRLILNE</sequence>